<dbReference type="KEGG" id="muc:MuYL_1302"/>
<gene>
    <name evidence="1" type="ORF">MuYL_1302</name>
</gene>
<dbReference type="OrthoDB" id="9808260at2"/>
<dbReference type="EMBL" id="CP022743">
    <property type="protein sequence ID" value="ASU33200.1"/>
    <property type="molecule type" value="Genomic_DNA"/>
</dbReference>
<sequence>MRKLILLITFITFSVGLSKAQSVYIPYSYQLDQKFNSSVYSIQNNIHTSLKPFLLDSSLMPTYNAVMNRGVDSSRHTWIVRKIFNEHVFDVKTKEYTFYADYLPDLQIGRDFNDKITTNLNTRGYQLGGTIGSKFSFYSSGFENSARFPGYYNDIVNRYAFIPGQAYNRSYHGQPTGTQDWSYATAIISYTPIKQLNITLGTDKTFIGDGYRSLLLSDFSANYPLLRLTANLGKVQYMMMWAYLEDINQHKFDTFVNNRRKWAAFHYLDWNINNRLSLGFFNALIAQEADDNGNYHGFDVNYVNPLFFSSALGPKGQPDNVLVGFTGKYKIFDKTAVYGQLVLDDFKASDFFSGSNNTDNTNGVQLGIRGADLFKVTGFNYLFEYNSVKPYTYASPQAITSYTDYSLPLAHPLGANFREFMGILNYSIGNFDFMGQASYSKYGSDPDFMNFGHDPFKATSSASASTTSIGQGITTSLHYVEGTVAYLINPKYNLRFELGAVYRNEKVSNLGNRETALVTFGLRSTFRSLYHDF</sequence>
<evidence type="ECO:0000313" key="1">
    <source>
        <dbReference type="EMBL" id="ASU33200.1"/>
    </source>
</evidence>
<reference evidence="1 2" key="1">
    <citation type="submission" date="2017-08" db="EMBL/GenBank/DDBJ databases">
        <title>Complete genome sequence of Mucilaginibacter sp. strain BJC16-A31.</title>
        <authorList>
            <consortium name="Henan University of Science and Technology"/>
            <person name="You X."/>
        </authorList>
    </citation>
    <scope>NUCLEOTIDE SEQUENCE [LARGE SCALE GENOMIC DNA]</scope>
    <source>
        <strain evidence="1 2">BJC16-A31</strain>
    </source>
</reference>
<keyword evidence="2" id="KW-1185">Reference proteome</keyword>
<name>A0A223NTV6_9SPHI</name>
<evidence type="ECO:0000313" key="2">
    <source>
        <dbReference type="Proteomes" id="UP000215002"/>
    </source>
</evidence>
<accession>A0A223NTV6</accession>
<dbReference type="RefSeq" id="WP_094569692.1">
    <property type="nucleotide sequence ID" value="NZ_CP022743.1"/>
</dbReference>
<organism evidence="1 2">
    <name type="scientific">Mucilaginibacter xinganensis</name>
    <dbReference type="NCBI Taxonomy" id="1234841"/>
    <lineage>
        <taxon>Bacteria</taxon>
        <taxon>Pseudomonadati</taxon>
        <taxon>Bacteroidota</taxon>
        <taxon>Sphingobacteriia</taxon>
        <taxon>Sphingobacteriales</taxon>
        <taxon>Sphingobacteriaceae</taxon>
        <taxon>Mucilaginibacter</taxon>
    </lineage>
</organism>
<proteinExistence type="predicted"/>
<dbReference type="Proteomes" id="UP000215002">
    <property type="component" value="Chromosome"/>
</dbReference>
<dbReference type="AlphaFoldDB" id="A0A223NTV6"/>
<protein>
    <submittedName>
        <fullName evidence="1">Gliding motility protein RemB</fullName>
    </submittedName>
</protein>